<evidence type="ECO:0000256" key="1">
    <source>
        <dbReference type="ARBA" id="ARBA00004651"/>
    </source>
</evidence>
<organism evidence="10 11">
    <name type="scientific">Streptacidiphilus fuscans</name>
    <dbReference type="NCBI Taxonomy" id="2789292"/>
    <lineage>
        <taxon>Bacteria</taxon>
        <taxon>Bacillati</taxon>
        <taxon>Actinomycetota</taxon>
        <taxon>Actinomycetes</taxon>
        <taxon>Kitasatosporales</taxon>
        <taxon>Streptomycetaceae</taxon>
        <taxon>Streptacidiphilus</taxon>
    </lineage>
</organism>
<dbReference type="GO" id="GO:0005886">
    <property type="term" value="C:plasma membrane"/>
    <property type="evidence" value="ECO:0007669"/>
    <property type="project" value="UniProtKB-SubCell"/>
</dbReference>
<dbReference type="Pfam" id="PF00005">
    <property type="entry name" value="ABC_tran"/>
    <property type="match status" value="1"/>
</dbReference>
<dbReference type="InterPro" id="IPR027417">
    <property type="entry name" value="P-loop_NTPase"/>
</dbReference>
<evidence type="ECO:0000259" key="8">
    <source>
        <dbReference type="PROSITE" id="PS50893"/>
    </source>
</evidence>
<feature type="domain" description="ABC transmembrane type-1" evidence="9">
    <location>
        <begin position="66"/>
        <end position="353"/>
    </location>
</feature>
<dbReference type="SMART" id="SM00382">
    <property type="entry name" value="AAA"/>
    <property type="match status" value="1"/>
</dbReference>
<evidence type="ECO:0000256" key="2">
    <source>
        <dbReference type="ARBA" id="ARBA00022692"/>
    </source>
</evidence>
<dbReference type="AlphaFoldDB" id="A0A931B818"/>
<comment type="subcellular location">
    <subcellularLocation>
        <location evidence="1">Cell membrane</location>
        <topology evidence="1">Multi-pass membrane protein</topology>
    </subcellularLocation>
</comment>
<keyword evidence="6 7" id="KW-0472">Membrane</keyword>
<feature type="transmembrane region" description="Helical" evidence="7">
    <location>
        <begin position="106"/>
        <end position="130"/>
    </location>
</feature>
<evidence type="ECO:0000256" key="3">
    <source>
        <dbReference type="ARBA" id="ARBA00022741"/>
    </source>
</evidence>
<keyword evidence="4 10" id="KW-0067">ATP-binding</keyword>
<dbReference type="InterPro" id="IPR036640">
    <property type="entry name" value="ABC1_TM_sf"/>
</dbReference>
<protein>
    <submittedName>
        <fullName evidence="10">ABC transporter ATP-binding protein</fullName>
    </submittedName>
</protein>
<evidence type="ECO:0000256" key="4">
    <source>
        <dbReference type="ARBA" id="ARBA00022840"/>
    </source>
</evidence>
<feature type="domain" description="ABC transporter" evidence="8">
    <location>
        <begin position="386"/>
        <end position="625"/>
    </location>
</feature>
<name>A0A931B818_9ACTN</name>
<dbReference type="InterPro" id="IPR003593">
    <property type="entry name" value="AAA+_ATPase"/>
</dbReference>
<dbReference type="CDD" id="cd03228">
    <property type="entry name" value="ABCC_MRP_Like"/>
    <property type="match status" value="1"/>
</dbReference>
<comment type="caution">
    <text evidence="10">The sequence shown here is derived from an EMBL/GenBank/DDBJ whole genome shotgun (WGS) entry which is preliminary data.</text>
</comment>
<dbReference type="SUPFAM" id="SSF52540">
    <property type="entry name" value="P-loop containing nucleoside triphosphate hydrolases"/>
    <property type="match status" value="1"/>
</dbReference>
<accession>A0A931B818</accession>
<evidence type="ECO:0000313" key="11">
    <source>
        <dbReference type="Proteomes" id="UP000657385"/>
    </source>
</evidence>
<dbReference type="PANTHER" id="PTHR43394:SF1">
    <property type="entry name" value="ATP-BINDING CASSETTE SUB-FAMILY B MEMBER 10, MITOCHONDRIAL"/>
    <property type="match status" value="1"/>
</dbReference>
<keyword evidence="2 7" id="KW-0812">Transmembrane</keyword>
<dbReference type="InterPro" id="IPR011527">
    <property type="entry name" value="ABC1_TM_dom"/>
</dbReference>
<dbReference type="PANTHER" id="PTHR43394">
    <property type="entry name" value="ATP-DEPENDENT PERMEASE MDL1, MITOCHONDRIAL"/>
    <property type="match status" value="1"/>
</dbReference>
<dbReference type="Proteomes" id="UP000657385">
    <property type="component" value="Unassembled WGS sequence"/>
</dbReference>
<dbReference type="InterPro" id="IPR017871">
    <property type="entry name" value="ABC_transporter-like_CS"/>
</dbReference>
<evidence type="ECO:0000313" key="10">
    <source>
        <dbReference type="EMBL" id="MBF9071846.1"/>
    </source>
</evidence>
<evidence type="ECO:0000259" key="9">
    <source>
        <dbReference type="PROSITE" id="PS50929"/>
    </source>
</evidence>
<dbReference type="EMBL" id="JADPRT010000013">
    <property type="protein sequence ID" value="MBF9071846.1"/>
    <property type="molecule type" value="Genomic_DNA"/>
</dbReference>
<dbReference type="PROSITE" id="PS00211">
    <property type="entry name" value="ABC_TRANSPORTER_1"/>
    <property type="match status" value="1"/>
</dbReference>
<feature type="transmembrane region" description="Helical" evidence="7">
    <location>
        <begin position="188"/>
        <end position="208"/>
    </location>
</feature>
<keyword evidence="5 7" id="KW-1133">Transmembrane helix</keyword>
<gene>
    <name evidence="10" type="ORF">I2501_27865</name>
</gene>
<dbReference type="SUPFAM" id="SSF90123">
    <property type="entry name" value="ABC transporter transmembrane region"/>
    <property type="match status" value="1"/>
</dbReference>
<keyword evidence="11" id="KW-1185">Reference proteome</keyword>
<dbReference type="GO" id="GO:0015421">
    <property type="term" value="F:ABC-type oligopeptide transporter activity"/>
    <property type="evidence" value="ECO:0007669"/>
    <property type="project" value="TreeGrafter"/>
</dbReference>
<evidence type="ECO:0000256" key="6">
    <source>
        <dbReference type="ARBA" id="ARBA00023136"/>
    </source>
</evidence>
<dbReference type="InterPro" id="IPR003439">
    <property type="entry name" value="ABC_transporter-like_ATP-bd"/>
</dbReference>
<evidence type="ECO:0000256" key="7">
    <source>
        <dbReference type="SAM" id="Phobius"/>
    </source>
</evidence>
<dbReference type="GO" id="GO:0016887">
    <property type="term" value="F:ATP hydrolysis activity"/>
    <property type="evidence" value="ECO:0007669"/>
    <property type="project" value="InterPro"/>
</dbReference>
<feature type="transmembrane region" description="Helical" evidence="7">
    <location>
        <begin position="64"/>
        <end position="86"/>
    </location>
</feature>
<dbReference type="InterPro" id="IPR039421">
    <property type="entry name" value="Type_1_exporter"/>
</dbReference>
<dbReference type="Gene3D" id="1.20.1560.10">
    <property type="entry name" value="ABC transporter type 1, transmembrane domain"/>
    <property type="match status" value="1"/>
</dbReference>
<dbReference type="PROSITE" id="PS50929">
    <property type="entry name" value="ABC_TM1F"/>
    <property type="match status" value="1"/>
</dbReference>
<evidence type="ECO:0000256" key="5">
    <source>
        <dbReference type="ARBA" id="ARBA00022989"/>
    </source>
</evidence>
<dbReference type="Gene3D" id="3.40.50.300">
    <property type="entry name" value="P-loop containing nucleotide triphosphate hydrolases"/>
    <property type="match status" value="1"/>
</dbReference>
<dbReference type="GO" id="GO:0005524">
    <property type="term" value="F:ATP binding"/>
    <property type="evidence" value="ECO:0007669"/>
    <property type="project" value="UniProtKB-KW"/>
</dbReference>
<reference evidence="10" key="1">
    <citation type="submission" date="2020-11" db="EMBL/GenBank/DDBJ databases">
        <title>Isolation and identification of active actinomycetes.</title>
        <authorList>
            <person name="Yu B."/>
        </authorList>
    </citation>
    <scope>NUCLEOTIDE SEQUENCE</scope>
    <source>
        <strain evidence="10">NEAU-YB345</strain>
    </source>
</reference>
<keyword evidence="3" id="KW-0547">Nucleotide-binding</keyword>
<sequence>MNAMVSDTTEVEPEDVDDEALTFVLSNESQGEVARQITTAGMATRLPRLMREALALAWRVDPRLVVALLLCQLVSAVCGAFGLLATNSTITALIASGHITARLQQALPAVAVLAGMAGLRALLAIAVSGLSSRLQPAVTRLAQYVQLEAATTAELAAYDHPGFNDRWDLAGQGAGFVADMLGEVQNTISSAASLVAAAVVLAVINPWLLPLTLVAAIPQAVAAIRSARVQYEAMLSTRDQRRVMNLLRWYMGDQWQADQIRSDTIAPFLLGKYSRAADDVEQATNRAVWRGARISLVGSLASGMTFGTVWAVLALMLSAGWIGVASAGTAVFALQQASRSLQGIVGYGAAIFKDGLYLDHWSDFIAECEAMRMHRGTVAPETPQVIAVQKASFTYPGKDEEILHDVDLTIQQGEIVALIGENGSGKSTLMRLLCGLNLPSGGQVTWDGVDTRDMDPLALWRQVAVVPQKFACWPLTVRENIHLGQPHSDGDDAVWEAARATGADEVVGSLRSGLGTLLAKEFWGGKSLSAGEWRRIAVARAIYRKSGLLVLDEPTSDLDPAAEHRIFTQLRTSARGRAVILVTHNLANASVADRIVCMKDGRIAEAGTFAELAEKEGGVFSRLWALQNDRHIPGPRYQR</sequence>
<proteinExistence type="predicted"/>
<dbReference type="PROSITE" id="PS50893">
    <property type="entry name" value="ABC_TRANSPORTER_2"/>
    <property type="match status" value="1"/>
</dbReference>